<dbReference type="GeneID" id="92045246"/>
<organism evidence="1 2">
    <name type="scientific">Apiospora hydei</name>
    <dbReference type="NCBI Taxonomy" id="1337664"/>
    <lineage>
        <taxon>Eukaryota</taxon>
        <taxon>Fungi</taxon>
        <taxon>Dikarya</taxon>
        <taxon>Ascomycota</taxon>
        <taxon>Pezizomycotina</taxon>
        <taxon>Sordariomycetes</taxon>
        <taxon>Xylariomycetidae</taxon>
        <taxon>Amphisphaeriales</taxon>
        <taxon>Apiosporaceae</taxon>
        <taxon>Apiospora</taxon>
    </lineage>
</organism>
<dbReference type="Proteomes" id="UP001433268">
    <property type="component" value="Unassembled WGS sequence"/>
</dbReference>
<name>A0ABR1W988_9PEZI</name>
<dbReference type="RefSeq" id="XP_066667528.1">
    <property type="nucleotide sequence ID" value="XM_066812186.1"/>
</dbReference>
<dbReference type="EMBL" id="JAQQWN010000006">
    <property type="protein sequence ID" value="KAK8080053.1"/>
    <property type="molecule type" value="Genomic_DNA"/>
</dbReference>
<accession>A0ABR1W988</accession>
<gene>
    <name evidence="1" type="ORF">PG997_007871</name>
</gene>
<proteinExistence type="predicted"/>
<keyword evidence="2" id="KW-1185">Reference proteome</keyword>
<evidence type="ECO:0000313" key="2">
    <source>
        <dbReference type="Proteomes" id="UP001433268"/>
    </source>
</evidence>
<evidence type="ECO:0000313" key="1">
    <source>
        <dbReference type="EMBL" id="KAK8080053.1"/>
    </source>
</evidence>
<comment type="caution">
    <text evidence="1">The sequence shown here is derived from an EMBL/GenBank/DDBJ whole genome shotgun (WGS) entry which is preliminary data.</text>
</comment>
<reference evidence="1 2" key="1">
    <citation type="submission" date="2023-01" db="EMBL/GenBank/DDBJ databases">
        <title>Analysis of 21 Apiospora genomes using comparative genomics revels a genus with tremendous synthesis potential of carbohydrate active enzymes and secondary metabolites.</title>
        <authorList>
            <person name="Sorensen T."/>
        </authorList>
    </citation>
    <scope>NUCLEOTIDE SEQUENCE [LARGE SCALE GENOMIC DNA]</scope>
    <source>
        <strain evidence="1 2">CBS 114990</strain>
    </source>
</reference>
<sequence>MAHQNQITQQQGPAPVAADLLRWMTSTTCPREIFDLIVGWLPLPDQAHLSLTNRALRAKVLPVMTGYVWPSPPVPLLAMLAFGRMRWDYVEQAESLAASGTAFVARSLYEPYNMRLVSLYERPLSWHSLVLHAFVRYSQEGRRAALAALCAAAQLDSHQQVYTHLEADGSNTVLAEEQWKLVWQPGVGLFARSRVSDTIFPDDTGGLTVPCCPCERNSRVLDFDDLRKENFAGAVYSEFQAGTPGVDDPVELPMLSDNDRRSPSLVVGPVRGCDQCCVDWQAAFVTTGGEQCLHWTTWFFLGQPECLAEVLDSLLEPSARHYPDKIPSLGIGNVARLSGLTEGY</sequence>
<protein>
    <submittedName>
        <fullName evidence="1">Uncharacterized protein</fullName>
    </submittedName>
</protein>